<dbReference type="Gene3D" id="3.30.230.70">
    <property type="entry name" value="GHMP Kinase, N-terminal domain"/>
    <property type="match status" value="1"/>
</dbReference>
<dbReference type="Proteomes" id="UP000215914">
    <property type="component" value="Unassembled WGS sequence"/>
</dbReference>
<accession>A0A9K3H8Z3</accession>
<reference evidence="1" key="1">
    <citation type="journal article" date="2017" name="Nature">
        <title>The sunflower genome provides insights into oil metabolism, flowering and Asterid evolution.</title>
        <authorList>
            <person name="Badouin H."/>
            <person name="Gouzy J."/>
            <person name="Grassa C.J."/>
            <person name="Murat F."/>
            <person name="Staton S.E."/>
            <person name="Cottret L."/>
            <person name="Lelandais-Briere C."/>
            <person name="Owens G.L."/>
            <person name="Carrere S."/>
            <person name="Mayjonade B."/>
            <person name="Legrand L."/>
            <person name="Gill N."/>
            <person name="Kane N.C."/>
            <person name="Bowers J.E."/>
            <person name="Hubner S."/>
            <person name="Bellec A."/>
            <person name="Berard A."/>
            <person name="Berges H."/>
            <person name="Blanchet N."/>
            <person name="Boniface M.C."/>
            <person name="Brunel D."/>
            <person name="Catrice O."/>
            <person name="Chaidir N."/>
            <person name="Claudel C."/>
            <person name="Donnadieu C."/>
            <person name="Faraut T."/>
            <person name="Fievet G."/>
            <person name="Helmstetter N."/>
            <person name="King M."/>
            <person name="Knapp S.J."/>
            <person name="Lai Z."/>
            <person name="Le Paslier M.C."/>
            <person name="Lippi Y."/>
            <person name="Lorenzon L."/>
            <person name="Mandel J.R."/>
            <person name="Marage G."/>
            <person name="Marchand G."/>
            <person name="Marquand E."/>
            <person name="Bret-Mestries E."/>
            <person name="Morien E."/>
            <person name="Nambeesan S."/>
            <person name="Nguyen T."/>
            <person name="Pegot-Espagnet P."/>
            <person name="Pouilly N."/>
            <person name="Raftis F."/>
            <person name="Sallet E."/>
            <person name="Schiex T."/>
            <person name="Thomas J."/>
            <person name="Vandecasteele C."/>
            <person name="Vares D."/>
            <person name="Vear F."/>
            <person name="Vautrin S."/>
            <person name="Crespi M."/>
            <person name="Mangin B."/>
            <person name="Burke J.M."/>
            <person name="Salse J."/>
            <person name="Munos S."/>
            <person name="Vincourt P."/>
            <person name="Rieseberg L.H."/>
            <person name="Langlade N.B."/>
        </authorList>
    </citation>
    <scope>NUCLEOTIDE SEQUENCE</scope>
    <source>
        <tissue evidence="1">Leaves</tissue>
    </source>
</reference>
<keyword evidence="1" id="KW-0689">Ribosomal protein</keyword>
<evidence type="ECO:0000313" key="1">
    <source>
        <dbReference type="EMBL" id="KAF5770531.1"/>
    </source>
</evidence>
<keyword evidence="2" id="KW-1185">Reference proteome</keyword>
<dbReference type="GO" id="GO:0005840">
    <property type="term" value="C:ribosome"/>
    <property type="evidence" value="ECO:0007669"/>
    <property type="project" value="UniProtKB-KW"/>
</dbReference>
<name>A0A9K3H8Z3_HELAN</name>
<reference evidence="1" key="2">
    <citation type="submission" date="2020-06" db="EMBL/GenBank/DDBJ databases">
        <title>Helianthus annuus Genome sequencing and assembly Release 2.</title>
        <authorList>
            <person name="Gouzy J."/>
            <person name="Langlade N."/>
            <person name="Munos S."/>
        </authorList>
    </citation>
    <scope>NUCLEOTIDE SEQUENCE</scope>
    <source>
        <tissue evidence="1">Leaves</tissue>
    </source>
</reference>
<sequence>MDYVSPEGLRLDGRRPMEMRQFRAELGAVSRADRTAVFQMGDGD</sequence>
<organism evidence="1 2">
    <name type="scientific">Helianthus annuus</name>
    <name type="common">Common sunflower</name>
    <dbReference type="NCBI Taxonomy" id="4232"/>
    <lineage>
        <taxon>Eukaryota</taxon>
        <taxon>Viridiplantae</taxon>
        <taxon>Streptophyta</taxon>
        <taxon>Embryophyta</taxon>
        <taxon>Tracheophyta</taxon>
        <taxon>Spermatophyta</taxon>
        <taxon>Magnoliopsida</taxon>
        <taxon>eudicotyledons</taxon>
        <taxon>Gunneridae</taxon>
        <taxon>Pentapetalae</taxon>
        <taxon>asterids</taxon>
        <taxon>campanulids</taxon>
        <taxon>Asterales</taxon>
        <taxon>Asteraceae</taxon>
        <taxon>Asteroideae</taxon>
        <taxon>Heliantheae alliance</taxon>
        <taxon>Heliantheae</taxon>
        <taxon>Helianthus</taxon>
    </lineage>
</organism>
<protein>
    <submittedName>
        <fullName evidence="1">Ribosomal protein S5 domain 2-type</fullName>
    </submittedName>
</protein>
<dbReference type="InterPro" id="IPR027408">
    <property type="entry name" value="PNPase/RNase_PH_dom_sf"/>
</dbReference>
<dbReference type="SUPFAM" id="SSF54211">
    <property type="entry name" value="Ribosomal protein S5 domain 2-like"/>
    <property type="match status" value="1"/>
</dbReference>
<dbReference type="AlphaFoldDB" id="A0A9K3H8Z3"/>
<dbReference type="Gramene" id="mRNA:HanXRQr2_Chr14g0660461">
    <property type="protein sequence ID" value="mRNA:HanXRQr2_Chr14g0660461"/>
    <property type="gene ID" value="HanXRQr2_Chr14g0660461"/>
</dbReference>
<gene>
    <name evidence="1" type="ORF">HanXRQr2_Chr14g0660461</name>
</gene>
<dbReference type="InterPro" id="IPR020568">
    <property type="entry name" value="Ribosomal_Su5_D2-typ_SF"/>
</dbReference>
<keyword evidence="1" id="KW-0687">Ribonucleoprotein</keyword>
<evidence type="ECO:0000313" key="2">
    <source>
        <dbReference type="Proteomes" id="UP000215914"/>
    </source>
</evidence>
<dbReference type="EMBL" id="MNCJ02000329">
    <property type="protein sequence ID" value="KAF5770531.1"/>
    <property type="molecule type" value="Genomic_DNA"/>
</dbReference>
<proteinExistence type="predicted"/>
<comment type="caution">
    <text evidence="1">The sequence shown here is derived from an EMBL/GenBank/DDBJ whole genome shotgun (WGS) entry which is preliminary data.</text>
</comment>